<dbReference type="EMBL" id="BRXZ01008548">
    <property type="protein sequence ID" value="GMI27867.1"/>
    <property type="molecule type" value="Genomic_DNA"/>
</dbReference>
<evidence type="ECO:0000313" key="4">
    <source>
        <dbReference type="Proteomes" id="UP001165082"/>
    </source>
</evidence>
<comment type="caution">
    <text evidence="3">The sequence shown here is derived from an EMBL/GenBank/DDBJ whole genome shotgun (WGS) entry which is preliminary data.</text>
</comment>
<dbReference type="PANTHER" id="PTHR10648:SF4">
    <property type="entry name" value="PROTEIN PHOSPHATASE 2 (FORMERLY 2A), REGULATORY SUBUNIT A, BETA ISOFORM-RELATED"/>
    <property type="match status" value="1"/>
</dbReference>
<keyword evidence="4" id="KW-1185">Reference proteome</keyword>
<dbReference type="InterPro" id="IPR011989">
    <property type="entry name" value="ARM-like"/>
</dbReference>
<dbReference type="InterPro" id="IPR021133">
    <property type="entry name" value="HEAT_type_2"/>
</dbReference>
<dbReference type="GO" id="GO:0019888">
    <property type="term" value="F:protein phosphatase regulator activity"/>
    <property type="evidence" value="ECO:0007669"/>
    <property type="project" value="TreeGrafter"/>
</dbReference>
<dbReference type="Pfam" id="PF02985">
    <property type="entry name" value="HEAT"/>
    <property type="match status" value="1"/>
</dbReference>
<sequence>MDDDDEMLLKMAEELGAMVPSLVSGDKAQPVIDILEQLACVEETVVRSAAVASLNSVVGCMSQKSASPLLDMVKRMSTADWFTGRVSACGVFGAVYEKSDTAAKDELRNLYKSLAEDETPMVRRSAAESLSSFAMVVEKEHQPTDIVGIYKHLSQDEQDSVRQLAVMGAVAIGKVINDATENNNNVFPVVRNACNDKSWRVRHAVAKNYNDLAGALQISGDAAVEIIACFIGLLTDTEAEVRGAACVNIASMVEFAGEGCFTSDIAPLLDGLSNDPVMEVRSKLSSALMDCTNADVCSKLTDAIVLDKIQPVLEAMLKNEEESDEVKINILRKLPGLSGVLSQMSEIVTVVVSLAKYQLNWRVRESVAKILPALAEAFGIEKFTSGNPSYLSLYLDLLQDEVADVRTACISGAYKIYEVACSDKDGAAWVQKNIIGATKPIYDASQFYRTRITTLTLYTAFCPNDATPKALLEDVVSNLLKALDDPVANVRMVAARGLLALVGFCDDNIINTAIKPQIQTVCDARDLSKQDEMDSDNDLRIYLRKLNTVLEV</sequence>
<dbReference type="InterPro" id="IPR016024">
    <property type="entry name" value="ARM-type_fold"/>
</dbReference>
<organism evidence="3 4">
    <name type="scientific">Triparma retinervis</name>
    <dbReference type="NCBI Taxonomy" id="2557542"/>
    <lineage>
        <taxon>Eukaryota</taxon>
        <taxon>Sar</taxon>
        <taxon>Stramenopiles</taxon>
        <taxon>Ochrophyta</taxon>
        <taxon>Bolidophyceae</taxon>
        <taxon>Parmales</taxon>
        <taxon>Triparmaceae</taxon>
        <taxon>Triparma</taxon>
    </lineage>
</organism>
<dbReference type="AlphaFoldDB" id="A0A9W7G161"/>
<dbReference type="PROSITE" id="PS50077">
    <property type="entry name" value="HEAT_REPEAT"/>
    <property type="match status" value="2"/>
</dbReference>
<dbReference type="GO" id="GO:0005829">
    <property type="term" value="C:cytosol"/>
    <property type="evidence" value="ECO:0007669"/>
    <property type="project" value="TreeGrafter"/>
</dbReference>
<dbReference type="Proteomes" id="UP001165082">
    <property type="component" value="Unassembled WGS sequence"/>
</dbReference>
<feature type="repeat" description="HEAT" evidence="2">
    <location>
        <begin position="186"/>
        <end position="219"/>
    </location>
</feature>
<name>A0A9W7G161_9STRA</name>
<dbReference type="SUPFAM" id="SSF48371">
    <property type="entry name" value="ARM repeat"/>
    <property type="match status" value="1"/>
</dbReference>
<protein>
    <submittedName>
        <fullName evidence="3">Uncharacterized protein</fullName>
    </submittedName>
</protein>
<dbReference type="InterPro" id="IPR000357">
    <property type="entry name" value="HEAT"/>
</dbReference>
<evidence type="ECO:0000256" key="2">
    <source>
        <dbReference type="PROSITE-ProRule" id="PRU00103"/>
    </source>
</evidence>
<evidence type="ECO:0000256" key="1">
    <source>
        <dbReference type="ARBA" id="ARBA00022737"/>
    </source>
</evidence>
<dbReference type="GO" id="GO:0005634">
    <property type="term" value="C:nucleus"/>
    <property type="evidence" value="ECO:0007669"/>
    <property type="project" value="TreeGrafter"/>
</dbReference>
<gene>
    <name evidence="3" type="ORF">TrRE_jg11088</name>
</gene>
<dbReference type="GO" id="GO:0000159">
    <property type="term" value="C:protein phosphatase type 2A complex"/>
    <property type="evidence" value="ECO:0007669"/>
    <property type="project" value="TreeGrafter"/>
</dbReference>
<feature type="repeat" description="HEAT" evidence="2">
    <location>
        <begin position="107"/>
        <end position="145"/>
    </location>
</feature>
<proteinExistence type="predicted"/>
<dbReference type="InterPro" id="IPR051023">
    <property type="entry name" value="PP2A_Regulatory_Subunit_A"/>
</dbReference>
<keyword evidence="1" id="KW-0677">Repeat</keyword>
<reference evidence="3" key="1">
    <citation type="submission" date="2022-07" db="EMBL/GenBank/DDBJ databases">
        <title>Genome analysis of Parmales, a sister group of diatoms, reveals the evolutionary specialization of diatoms from phago-mixotrophs to photoautotrophs.</title>
        <authorList>
            <person name="Ban H."/>
            <person name="Sato S."/>
            <person name="Yoshikawa S."/>
            <person name="Kazumasa Y."/>
            <person name="Nakamura Y."/>
            <person name="Ichinomiya M."/>
            <person name="Saitoh K."/>
            <person name="Sato N."/>
            <person name="Blanc-Mathieu R."/>
            <person name="Endo H."/>
            <person name="Kuwata A."/>
            <person name="Ogata H."/>
        </authorList>
    </citation>
    <scope>NUCLEOTIDE SEQUENCE</scope>
</reference>
<dbReference type="PANTHER" id="PTHR10648">
    <property type="entry name" value="SERINE/THREONINE-PROTEIN PHOSPHATASE PP2A 65 KDA REGULATORY SUBUNIT"/>
    <property type="match status" value="1"/>
</dbReference>
<accession>A0A9W7G161</accession>
<dbReference type="Gene3D" id="1.25.10.10">
    <property type="entry name" value="Leucine-rich Repeat Variant"/>
    <property type="match status" value="1"/>
</dbReference>
<evidence type="ECO:0000313" key="3">
    <source>
        <dbReference type="EMBL" id="GMI27867.1"/>
    </source>
</evidence>
<dbReference type="OrthoDB" id="340346at2759"/>